<dbReference type="EMBL" id="BTSX01000001">
    <property type="protein sequence ID" value="GMS79716.1"/>
    <property type="molecule type" value="Genomic_DNA"/>
</dbReference>
<sequence length="341" mass="37433">VDHGYMFDSYEPSGVTPWTVSYDGAHRRLYECETTTDSSLKSVPYSAMDSNSYQSLLSLRSSTIPPRDVASLRAFSTTVSSSVLSSLASQSSIGRSTVSSTASRACGPVLSTPMPIFCLQSRRKREAEFFQAEYLPVEMWRADRLLATWAPPSDQPYHEIECLRVSRGRHLAALVTSSLIDSTSDCTPHSLSSSAASAAPTWTRVADEPTITTPTTTTDYESTTVVATDAIEEEWARNVDALSRELDGWSTTSSSVVSPLSSDLSSIDLSFPTMTTACSLDAWDCETQNGEETDPPVPSKSMLRGVYEILAAIFCSRRKTKEEEEVKKVEIKMDRGYDGKR</sequence>
<name>A0AAV5SJ91_9BILA</name>
<keyword evidence="2" id="KW-1185">Reference proteome</keyword>
<proteinExistence type="predicted"/>
<gene>
    <name evidence="1" type="ORF">PENTCL1PPCAC_1891</name>
</gene>
<reference evidence="1" key="1">
    <citation type="submission" date="2023-10" db="EMBL/GenBank/DDBJ databases">
        <title>Genome assembly of Pristionchus species.</title>
        <authorList>
            <person name="Yoshida K."/>
            <person name="Sommer R.J."/>
        </authorList>
    </citation>
    <scope>NUCLEOTIDE SEQUENCE</scope>
    <source>
        <strain evidence="1">RS0144</strain>
    </source>
</reference>
<dbReference type="AlphaFoldDB" id="A0AAV5SJ91"/>
<evidence type="ECO:0000313" key="2">
    <source>
        <dbReference type="Proteomes" id="UP001432027"/>
    </source>
</evidence>
<comment type="caution">
    <text evidence="1">The sequence shown here is derived from an EMBL/GenBank/DDBJ whole genome shotgun (WGS) entry which is preliminary data.</text>
</comment>
<protein>
    <submittedName>
        <fullName evidence="1">Uncharacterized protein</fullName>
    </submittedName>
</protein>
<accession>A0AAV5SJ91</accession>
<dbReference type="Proteomes" id="UP001432027">
    <property type="component" value="Unassembled WGS sequence"/>
</dbReference>
<feature type="non-terminal residue" evidence="1">
    <location>
        <position position="1"/>
    </location>
</feature>
<organism evidence="1 2">
    <name type="scientific">Pristionchus entomophagus</name>
    <dbReference type="NCBI Taxonomy" id="358040"/>
    <lineage>
        <taxon>Eukaryota</taxon>
        <taxon>Metazoa</taxon>
        <taxon>Ecdysozoa</taxon>
        <taxon>Nematoda</taxon>
        <taxon>Chromadorea</taxon>
        <taxon>Rhabditida</taxon>
        <taxon>Rhabditina</taxon>
        <taxon>Diplogasteromorpha</taxon>
        <taxon>Diplogasteroidea</taxon>
        <taxon>Neodiplogasteridae</taxon>
        <taxon>Pristionchus</taxon>
    </lineage>
</organism>
<evidence type="ECO:0000313" key="1">
    <source>
        <dbReference type="EMBL" id="GMS79716.1"/>
    </source>
</evidence>